<feature type="transmembrane region" description="Helical" evidence="1">
    <location>
        <begin position="5"/>
        <end position="28"/>
    </location>
</feature>
<proteinExistence type="predicted"/>
<evidence type="ECO:0000313" key="3">
    <source>
        <dbReference type="Proteomes" id="UP000273145"/>
    </source>
</evidence>
<sequence length="74" mass="8638">MKYKFLNLSIFVISVICLIISMQLFWNINIYVDGHNTNPSIVLGGKSWLIAYWIMILFNLLICVLSFINLLKKK</sequence>
<organism evidence="2 3">
    <name type="scientific">Paenibacillus lentus</name>
    <dbReference type="NCBI Taxonomy" id="1338368"/>
    <lineage>
        <taxon>Bacteria</taxon>
        <taxon>Bacillati</taxon>
        <taxon>Bacillota</taxon>
        <taxon>Bacilli</taxon>
        <taxon>Bacillales</taxon>
        <taxon>Paenibacillaceae</taxon>
        <taxon>Paenibacillus</taxon>
    </lineage>
</organism>
<keyword evidence="1" id="KW-0472">Membrane</keyword>
<dbReference type="EMBL" id="CP034248">
    <property type="protein sequence ID" value="AZK45108.1"/>
    <property type="molecule type" value="Genomic_DNA"/>
</dbReference>
<feature type="transmembrane region" description="Helical" evidence="1">
    <location>
        <begin position="48"/>
        <end position="71"/>
    </location>
</feature>
<keyword evidence="1" id="KW-0812">Transmembrane</keyword>
<keyword evidence="1" id="KW-1133">Transmembrane helix</keyword>
<evidence type="ECO:0000313" key="2">
    <source>
        <dbReference type="EMBL" id="AZK45108.1"/>
    </source>
</evidence>
<evidence type="ECO:0008006" key="4">
    <source>
        <dbReference type="Google" id="ProtNLM"/>
    </source>
</evidence>
<name>A0A3S8RQA1_9BACL</name>
<keyword evidence="3" id="KW-1185">Reference proteome</keyword>
<reference evidence="2 3" key="1">
    <citation type="submission" date="2018-11" db="EMBL/GenBank/DDBJ databases">
        <title>Genome sequencing of Paenibacillus lentus DSM25539(T).</title>
        <authorList>
            <person name="Kook J.-K."/>
            <person name="Park S.-N."/>
            <person name="Lim Y.K."/>
        </authorList>
    </citation>
    <scope>NUCLEOTIDE SEQUENCE [LARGE SCALE GENOMIC DNA]</scope>
    <source>
        <strain evidence="2 3">DSM 25539</strain>
    </source>
</reference>
<protein>
    <recommendedName>
        <fullName evidence="4">DUF3923 family protein</fullName>
    </recommendedName>
</protein>
<dbReference type="KEGG" id="plen:EIM92_01955"/>
<dbReference type="OrthoDB" id="1758063at2"/>
<evidence type="ECO:0000256" key="1">
    <source>
        <dbReference type="SAM" id="Phobius"/>
    </source>
</evidence>
<accession>A0A3S8RQA1</accession>
<dbReference type="Proteomes" id="UP000273145">
    <property type="component" value="Chromosome"/>
</dbReference>
<dbReference type="AlphaFoldDB" id="A0A3S8RQA1"/>
<gene>
    <name evidence="2" type="ORF">EIM92_01955</name>
</gene>